<keyword evidence="7" id="KW-0539">Nucleus</keyword>
<feature type="region of interest" description="Disordered" evidence="8">
    <location>
        <begin position="1"/>
        <end position="137"/>
    </location>
</feature>
<dbReference type="InterPro" id="IPR039853">
    <property type="entry name" value="Pinin"/>
</dbReference>
<dbReference type="GO" id="GO:0008380">
    <property type="term" value="P:RNA splicing"/>
    <property type="evidence" value="ECO:0007669"/>
    <property type="project" value="UniProtKB-KW"/>
</dbReference>
<comment type="caution">
    <text evidence="10">The sequence shown here is derived from an EMBL/GenBank/DDBJ whole genome shotgun (WGS) entry which is preliminary data.</text>
</comment>
<evidence type="ECO:0000313" key="10">
    <source>
        <dbReference type="EMBL" id="KAH7037907.1"/>
    </source>
</evidence>
<organism evidence="10 11">
    <name type="scientific">Microdochium trichocladiopsis</name>
    <dbReference type="NCBI Taxonomy" id="1682393"/>
    <lineage>
        <taxon>Eukaryota</taxon>
        <taxon>Fungi</taxon>
        <taxon>Dikarya</taxon>
        <taxon>Ascomycota</taxon>
        <taxon>Pezizomycotina</taxon>
        <taxon>Sordariomycetes</taxon>
        <taxon>Xylariomycetidae</taxon>
        <taxon>Xylariales</taxon>
        <taxon>Microdochiaceae</taxon>
        <taxon>Microdochium</taxon>
    </lineage>
</organism>
<comment type="similarity">
    <text evidence="2">Belongs to the pinin family.</text>
</comment>
<name>A0A9P8YFE9_9PEZI</name>
<evidence type="ECO:0000313" key="11">
    <source>
        <dbReference type="Proteomes" id="UP000756346"/>
    </source>
</evidence>
<evidence type="ECO:0000256" key="6">
    <source>
        <dbReference type="ARBA" id="ARBA00023187"/>
    </source>
</evidence>
<evidence type="ECO:0000256" key="3">
    <source>
        <dbReference type="ARBA" id="ARBA00022664"/>
    </source>
</evidence>
<keyword evidence="11" id="KW-1185">Reference proteome</keyword>
<feature type="region of interest" description="Disordered" evidence="8">
    <location>
        <begin position="234"/>
        <end position="304"/>
    </location>
</feature>
<evidence type="ECO:0000256" key="1">
    <source>
        <dbReference type="ARBA" id="ARBA00004123"/>
    </source>
</evidence>
<dbReference type="GO" id="GO:0071013">
    <property type="term" value="C:catalytic step 2 spliceosome"/>
    <property type="evidence" value="ECO:0007669"/>
    <property type="project" value="TreeGrafter"/>
</dbReference>
<evidence type="ECO:0000256" key="2">
    <source>
        <dbReference type="ARBA" id="ARBA00010386"/>
    </source>
</evidence>
<dbReference type="PANTHER" id="PTHR12707:SF0">
    <property type="entry name" value="PININ"/>
    <property type="match status" value="1"/>
</dbReference>
<dbReference type="Proteomes" id="UP000756346">
    <property type="component" value="Unassembled WGS sequence"/>
</dbReference>
<protein>
    <submittedName>
        <fullName evidence="10">Pinin/SDK/memA/ protein conserved region-domain-containing protein</fullName>
    </submittedName>
</protein>
<keyword evidence="4" id="KW-0805">Transcription regulation</keyword>
<comment type="subcellular location">
    <subcellularLocation>
        <location evidence="1">Nucleus</location>
    </subcellularLocation>
</comment>
<evidence type="ECO:0000256" key="5">
    <source>
        <dbReference type="ARBA" id="ARBA00023163"/>
    </source>
</evidence>
<proteinExistence type="inferred from homology"/>
<dbReference type="AlphaFoldDB" id="A0A9P8YFE9"/>
<keyword evidence="6" id="KW-0508">mRNA splicing</keyword>
<feature type="domain" description="Pinin/SDK/MemA protein" evidence="9">
    <location>
        <begin position="86"/>
        <end position="201"/>
    </location>
</feature>
<sequence length="304" mass="34752">MEPVEKPRSLSPASPRVDDVSKKRKLSPEPSQTSEASRSPKRSRPDGHARSPTYDAAPPGNGAPRSPPSSTTGPDRARPSREESLQEEKKRGKRLFGGILGTLSRSAPSTHQKRRQDIERRQQERAHQQRADDDKLRGENLAKLKKIRQVEQIKFDEQVMRTRHNDLLAKAHFLRTKSEPSVYYLPWRPTEAQEEAIAKQTRDIEELIQREQDVFTRRREQRLKDLGVWRKSAAQEIGPRHKDNDDENEEQELLSGTKDSGDTKFRPREESATEPVAVPDSGHEAEEAETGEVMVENDEDMVIY</sequence>
<dbReference type="RefSeq" id="XP_046017028.1">
    <property type="nucleotide sequence ID" value="XM_046163282.1"/>
</dbReference>
<evidence type="ECO:0000256" key="8">
    <source>
        <dbReference type="SAM" id="MobiDB-lite"/>
    </source>
</evidence>
<feature type="compositionally biased region" description="Basic and acidic residues" evidence="8">
    <location>
        <begin position="115"/>
        <end position="137"/>
    </location>
</feature>
<evidence type="ECO:0000256" key="4">
    <source>
        <dbReference type="ARBA" id="ARBA00023015"/>
    </source>
</evidence>
<reference evidence="10" key="1">
    <citation type="journal article" date="2021" name="Nat. Commun.">
        <title>Genetic determinants of endophytism in the Arabidopsis root mycobiome.</title>
        <authorList>
            <person name="Mesny F."/>
            <person name="Miyauchi S."/>
            <person name="Thiergart T."/>
            <person name="Pickel B."/>
            <person name="Atanasova L."/>
            <person name="Karlsson M."/>
            <person name="Huettel B."/>
            <person name="Barry K.W."/>
            <person name="Haridas S."/>
            <person name="Chen C."/>
            <person name="Bauer D."/>
            <person name="Andreopoulos W."/>
            <person name="Pangilinan J."/>
            <person name="LaButti K."/>
            <person name="Riley R."/>
            <person name="Lipzen A."/>
            <person name="Clum A."/>
            <person name="Drula E."/>
            <person name="Henrissat B."/>
            <person name="Kohler A."/>
            <person name="Grigoriev I.V."/>
            <person name="Martin F.M."/>
            <person name="Hacquard S."/>
        </authorList>
    </citation>
    <scope>NUCLEOTIDE SEQUENCE</scope>
    <source>
        <strain evidence="10">MPI-CAGE-CH-0230</strain>
    </source>
</reference>
<keyword evidence="3" id="KW-0507">mRNA processing</keyword>
<evidence type="ECO:0000256" key="7">
    <source>
        <dbReference type="ARBA" id="ARBA00023242"/>
    </source>
</evidence>
<feature type="compositionally biased region" description="Acidic residues" evidence="8">
    <location>
        <begin position="286"/>
        <end position="304"/>
    </location>
</feature>
<keyword evidence="5" id="KW-0804">Transcription</keyword>
<feature type="compositionally biased region" description="Basic and acidic residues" evidence="8">
    <location>
        <begin position="75"/>
        <end position="90"/>
    </location>
</feature>
<evidence type="ECO:0000259" key="9">
    <source>
        <dbReference type="Pfam" id="PF04696"/>
    </source>
</evidence>
<dbReference type="PANTHER" id="PTHR12707">
    <property type="entry name" value="PINN"/>
    <property type="match status" value="1"/>
</dbReference>
<dbReference type="OrthoDB" id="330772at2759"/>
<dbReference type="GeneID" id="70192828"/>
<feature type="compositionally biased region" description="Basic and acidic residues" evidence="8">
    <location>
        <begin position="259"/>
        <end position="271"/>
    </location>
</feature>
<gene>
    <name evidence="10" type="ORF">B0I36DRAFT_72724</name>
</gene>
<dbReference type="Pfam" id="PF04696">
    <property type="entry name" value="Pinin_SDK_memA"/>
    <property type="match status" value="1"/>
</dbReference>
<dbReference type="InterPro" id="IPR006786">
    <property type="entry name" value="Pinin_SDK_MemA"/>
</dbReference>
<dbReference type="GO" id="GO:0006397">
    <property type="term" value="P:mRNA processing"/>
    <property type="evidence" value="ECO:0007669"/>
    <property type="project" value="UniProtKB-KW"/>
</dbReference>
<dbReference type="EMBL" id="JAGTJQ010000002">
    <property type="protein sequence ID" value="KAH7037907.1"/>
    <property type="molecule type" value="Genomic_DNA"/>
</dbReference>
<accession>A0A9P8YFE9</accession>